<dbReference type="AlphaFoldDB" id="D8PZN7"/>
<dbReference type="GeneID" id="9585422"/>
<dbReference type="InParanoid" id="D8PZN7"/>
<dbReference type="VEuPathDB" id="FungiDB:SCHCODRAFT_02492394"/>
<dbReference type="EMBL" id="GL377304">
    <property type="protein sequence ID" value="EFI98894.1"/>
    <property type="molecule type" value="Genomic_DNA"/>
</dbReference>
<dbReference type="Proteomes" id="UP000007431">
    <property type="component" value="Unassembled WGS sequence"/>
</dbReference>
<accession>D8PZN7</accession>
<gene>
    <name evidence="2" type="ORF">SCHCODRAFT_84753</name>
</gene>
<sequence length="65" mass="7285">MAHREEKELREEIQREKSGPSAVENDSSSDDEPLGEVTRGRSRAATIRAQTPAPPGQESRQGRRR</sequence>
<reference evidence="2 3" key="1">
    <citation type="journal article" date="2010" name="Nat. Biotechnol.">
        <title>Genome sequence of the model mushroom Schizophyllum commune.</title>
        <authorList>
            <person name="Ohm R.A."/>
            <person name="de Jong J.F."/>
            <person name="Lugones L.G."/>
            <person name="Aerts A."/>
            <person name="Kothe E."/>
            <person name="Stajich J.E."/>
            <person name="de Vries R.P."/>
            <person name="Record E."/>
            <person name="Levasseur A."/>
            <person name="Baker S.E."/>
            <person name="Bartholomew K.A."/>
            <person name="Coutinho P.M."/>
            <person name="Erdmann S."/>
            <person name="Fowler T.J."/>
            <person name="Gathman A.C."/>
            <person name="Lombard V."/>
            <person name="Henrissat B."/>
            <person name="Knabe N."/>
            <person name="Kuees U."/>
            <person name="Lilly W.W."/>
            <person name="Lindquist E."/>
            <person name="Lucas S."/>
            <person name="Magnuson J.K."/>
            <person name="Piumi F."/>
            <person name="Raudaskoski M."/>
            <person name="Salamov A."/>
            <person name="Schmutz J."/>
            <person name="Schwarze F.W.M.R."/>
            <person name="vanKuyk P.A."/>
            <person name="Horton J.S."/>
            <person name="Grigoriev I.V."/>
            <person name="Woesten H.A.B."/>
        </authorList>
    </citation>
    <scope>NUCLEOTIDE SEQUENCE [LARGE SCALE GENOMIC DNA]</scope>
    <source>
        <strain evidence="3">H4-8 / FGSC 9210</strain>
    </source>
</reference>
<evidence type="ECO:0000313" key="2">
    <source>
        <dbReference type="EMBL" id="EFI98894.1"/>
    </source>
</evidence>
<dbReference type="KEGG" id="scm:SCHCO_02492394"/>
<feature type="compositionally biased region" description="Basic and acidic residues" evidence="1">
    <location>
        <begin position="1"/>
        <end position="18"/>
    </location>
</feature>
<keyword evidence="3" id="KW-1185">Reference proteome</keyword>
<feature type="region of interest" description="Disordered" evidence="1">
    <location>
        <begin position="1"/>
        <end position="65"/>
    </location>
</feature>
<protein>
    <submittedName>
        <fullName evidence="2">Expressed protein</fullName>
    </submittedName>
</protein>
<evidence type="ECO:0000313" key="3">
    <source>
        <dbReference type="Proteomes" id="UP000007431"/>
    </source>
</evidence>
<name>D8PZN7_SCHCM</name>
<proteinExistence type="predicted"/>
<dbReference type="RefSeq" id="XP_003033797.1">
    <property type="nucleotide sequence ID" value="XM_003033751.1"/>
</dbReference>
<dbReference type="OrthoDB" id="10431957at2759"/>
<organism evidence="3">
    <name type="scientific">Schizophyllum commune (strain H4-8 / FGSC 9210)</name>
    <name type="common">Split gill fungus</name>
    <dbReference type="NCBI Taxonomy" id="578458"/>
    <lineage>
        <taxon>Eukaryota</taxon>
        <taxon>Fungi</taxon>
        <taxon>Dikarya</taxon>
        <taxon>Basidiomycota</taxon>
        <taxon>Agaricomycotina</taxon>
        <taxon>Agaricomycetes</taxon>
        <taxon>Agaricomycetidae</taxon>
        <taxon>Agaricales</taxon>
        <taxon>Schizophyllaceae</taxon>
        <taxon>Schizophyllum</taxon>
    </lineage>
</organism>
<dbReference type="HOGENOM" id="CLU_2850990_0_0_1"/>
<evidence type="ECO:0000256" key="1">
    <source>
        <dbReference type="SAM" id="MobiDB-lite"/>
    </source>
</evidence>